<evidence type="ECO:0000259" key="8">
    <source>
        <dbReference type="Pfam" id="PF04389"/>
    </source>
</evidence>
<keyword evidence="3" id="KW-0479">Metal-binding</keyword>
<keyword evidence="4 7" id="KW-0732">Signal</keyword>
<dbReference type="SUPFAM" id="SSF53187">
    <property type="entry name" value="Zn-dependent exopeptidases"/>
    <property type="match status" value="1"/>
</dbReference>
<proteinExistence type="predicted"/>
<evidence type="ECO:0000256" key="5">
    <source>
        <dbReference type="ARBA" id="ARBA00022801"/>
    </source>
</evidence>
<protein>
    <submittedName>
        <fullName evidence="9">M28 family metallopeptidase</fullName>
    </submittedName>
</protein>
<dbReference type="Gene3D" id="3.40.630.10">
    <property type="entry name" value="Zn peptidases"/>
    <property type="match status" value="1"/>
</dbReference>
<sequence>MIMRRLASIFAVGVLAFAMPCGAQGLRQQANRDAADAHARRHAESDLTSLRLERDPTAAVHLVMSRRTYEQMPDLVRGGLAKRDSTGAALMLVETQARQLSRISERIHQRERRCGGYFAFASRADAEAFIRADLSQQAKNSPAAKIRYTIDNATTVAPWLDQVQHANIHATITHLSNYQNRYYASSYGRQSAEWIQSTWMALAAGRSDVTSELFACATCSTQPSVILTIRGREIPNEVVVLGGHLDSINISGGGVGQRAPGADDDASGIATLTEILRIAMASGWKPRRTVKFMGYAAEEVGLRGSNAIAQAHRAASANVVAVLQFDMTNYRASSSVDMRLVTDYSNLPLQTFLNTLFDTYLAPRGLTRGLDTCGYACSDHASWTSAGYPAGFFFEGGGADGRAFPLIHSTSDTLANMGNSAQNSGKFAMLGLAFLGETAKTSGLNTLPARAAASGR</sequence>
<feature type="signal peptide" evidence="7">
    <location>
        <begin position="1"/>
        <end position="23"/>
    </location>
</feature>
<evidence type="ECO:0000256" key="3">
    <source>
        <dbReference type="ARBA" id="ARBA00022723"/>
    </source>
</evidence>
<dbReference type="EMBL" id="BAABJE010000001">
    <property type="protein sequence ID" value="GAA4785279.1"/>
    <property type="molecule type" value="Genomic_DNA"/>
</dbReference>
<name>A0ABP9ASX7_9GAMM</name>
<evidence type="ECO:0000256" key="2">
    <source>
        <dbReference type="ARBA" id="ARBA00022670"/>
    </source>
</evidence>
<organism evidence="9 10">
    <name type="scientific">Lysobacter hankyongensis</name>
    <dbReference type="NCBI Taxonomy" id="1176535"/>
    <lineage>
        <taxon>Bacteria</taxon>
        <taxon>Pseudomonadati</taxon>
        <taxon>Pseudomonadota</taxon>
        <taxon>Gammaproteobacteria</taxon>
        <taxon>Lysobacterales</taxon>
        <taxon>Lysobacteraceae</taxon>
        <taxon>Lysobacter</taxon>
    </lineage>
</organism>
<evidence type="ECO:0000313" key="9">
    <source>
        <dbReference type="EMBL" id="GAA4785279.1"/>
    </source>
</evidence>
<keyword evidence="1" id="KW-0031">Aminopeptidase</keyword>
<evidence type="ECO:0000256" key="6">
    <source>
        <dbReference type="ARBA" id="ARBA00022833"/>
    </source>
</evidence>
<dbReference type="PANTHER" id="PTHR12147:SF56">
    <property type="entry name" value="AMINOPEPTIDASE YDR415C-RELATED"/>
    <property type="match status" value="1"/>
</dbReference>
<dbReference type="PANTHER" id="PTHR12147">
    <property type="entry name" value="METALLOPEPTIDASE M28 FAMILY MEMBER"/>
    <property type="match status" value="1"/>
</dbReference>
<dbReference type="InterPro" id="IPR007484">
    <property type="entry name" value="Peptidase_M28"/>
</dbReference>
<accession>A0ABP9ASX7</accession>
<comment type="caution">
    <text evidence="9">The sequence shown here is derived from an EMBL/GenBank/DDBJ whole genome shotgun (WGS) entry which is preliminary data.</text>
</comment>
<evidence type="ECO:0000256" key="7">
    <source>
        <dbReference type="SAM" id="SignalP"/>
    </source>
</evidence>
<feature type="domain" description="Peptidase M28" evidence="8">
    <location>
        <begin position="225"/>
        <end position="420"/>
    </location>
</feature>
<gene>
    <name evidence="9" type="ORF">GCM10023307_07490</name>
</gene>
<dbReference type="Proteomes" id="UP001499959">
    <property type="component" value="Unassembled WGS sequence"/>
</dbReference>
<evidence type="ECO:0000256" key="4">
    <source>
        <dbReference type="ARBA" id="ARBA00022729"/>
    </source>
</evidence>
<keyword evidence="6" id="KW-0862">Zinc</keyword>
<evidence type="ECO:0000313" key="10">
    <source>
        <dbReference type="Proteomes" id="UP001499959"/>
    </source>
</evidence>
<dbReference type="Pfam" id="PF04389">
    <property type="entry name" value="Peptidase_M28"/>
    <property type="match status" value="1"/>
</dbReference>
<evidence type="ECO:0000256" key="1">
    <source>
        <dbReference type="ARBA" id="ARBA00022438"/>
    </source>
</evidence>
<dbReference type="InterPro" id="IPR045175">
    <property type="entry name" value="M28_fam"/>
</dbReference>
<reference evidence="10" key="1">
    <citation type="journal article" date="2019" name="Int. J. Syst. Evol. Microbiol.">
        <title>The Global Catalogue of Microorganisms (GCM) 10K type strain sequencing project: providing services to taxonomists for standard genome sequencing and annotation.</title>
        <authorList>
            <consortium name="The Broad Institute Genomics Platform"/>
            <consortium name="The Broad Institute Genome Sequencing Center for Infectious Disease"/>
            <person name="Wu L."/>
            <person name="Ma J."/>
        </authorList>
    </citation>
    <scope>NUCLEOTIDE SEQUENCE [LARGE SCALE GENOMIC DNA]</scope>
    <source>
        <strain evidence="10">JCM 18204</strain>
    </source>
</reference>
<feature type="chain" id="PRO_5046182792" evidence="7">
    <location>
        <begin position="24"/>
        <end position="456"/>
    </location>
</feature>
<keyword evidence="5" id="KW-0378">Hydrolase</keyword>
<keyword evidence="10" id="KW-1185">Reference proteome</keyword>
<keyword evidence="2" id="KW-0645">Protease</keyword>